<keyword evidence="1" id="KW-0694">RNA-binding</keyword>
<dbReference type="SUPFAM" id="SSF54928">
    <property type="entry name" value="RNA-binding domain, RBD"/>
    <property type="match status" value="2"/>
</dbReference>
<dbReference type="AlphaFoldDB" id="A0AAU9RXL2"/>
<protein>
    <submittedName>
        <fullName evidence="2">Uncharacterized protein</fullName>
    </submittedName>
</protein>
<dbReference type="PANTHER" id="PTHR23236:SF56">
    <property type="entry name" value="RRM DOMAIN-CONTAINING PROTEIN"/>
    <property type="match status" value="1"/>
</dbReference>
<dbReference type="Proteomes" id="UP000836841">
    <property type="component" value="Chromosome 3"/>
</dbReference>
<dbReference type="EMBL" id="OU466859">
    <property type="protein sequence ID" value="CAH2053256.1"/>
    <property type="molecule type" value="Genomic_DNA"/>
</dbReference>
<sequence>MKAFLAKGRLPRVRVSVEGYDTLVPQEDIKKALTNHFSSCGEVLTTKKLVRRAFVVLRGDGVEGKALQLDGSDVGGWEALVKVTPTEDEVTLRYKARLLKETCEDKRCRFGITVRGYDTSLPDVKTTLVKHFSSCGKITHVYISTLDRKTNIYFSRRDEEKKALKLDGSEVGGWKLAVTLVATTRGNPDRVSKKRRLSYCIPGTVHE</sequence>
<dbReference type="Gene3D" id="3.30.70.330">
    <property type="match status" value="2"/>
</dbReference>
<reference evidence="2 3" key="1">
    <citation type="submission" date="2022-03" db="EMBL/GenBank/DDBJ databases">
        <authorList>
            <person name="Nunn A."/>
            <person name="Chopra R."/>
            <person name="Nunn A."/>
            <person name="Contreras Garrido A."/>
        </authorList>
    </citation>
    <scope>NUCLEOTIDE SEQUENCE [LARGE SCALE GENOMIC DNA]</scope>
</reference>
<dbReference type="InterPro" id="IPR035979">
    <property type="entry name" value="RBD_domain_sf"/>
</dbReference>
<evidence type="ECO:0000313" key="3">
    <source>
        <dbReference type="Proteomes" id="UP000836841"/>
    </source>
</evidence>
<dbReference type="PANTHER" id="PTHR23236">
    <property type="entry name" value="EUKARYOTIC TRANSLATION INITIATION FACTOR 4B/4H"/>
    <property type="match status" value="1"/>
</dbReference>
<organism evidence="2 3">
    <name type="scientific">Thlaspi arvense</name>
    <name type="common">Field penny-cress</name>
    <dbReference type="NCBI Taxonomy" id="13288"/>
    <lineage>
        <taxon>Eukaryota</taxon>
        <taxon>Viridiplantae</taxon>
        <taxon>Streptophyta</taxon>
        <taxon>Embryophyta</taxon>
        <taxon>Tracheophyta</taxon>
        <taxon>Spermatophyta</taxon>
        <taxon>Magnoliopsida</taxon>
        <taxon>eudicotyledons</taxon>
        <taxon>Gunneridae</taxon>
        <taxon>Pentapetalae</taxon>
        <taxon>rosids</taxon>
        <taxon>malvids</taxon>
        <taxon>Brassicales</taxon>
        <taxon>Brassicaceae</taxon>
        <taxon>Thlaspideae</taxon>
        <taxon>Thlaspi</taxon>
    </lineage>
</organism>
<name>A0AAU9RXL2_THLAR</name>
<accession>A0AAU9RXL2</accession>
<dbReference type="InterPro" id="IPR012677">
    <property type="entry name" value="Nucleotide-bd_a/b_plait_sf"/>
</dbReference>
<evidence type="ECO:0000313" key="2">
    <source>
        <dbReference type="EMBL" id="CAH2053256.1"/>
    </source>
</evidence>
<proteinExistence type="predicted"/>
<gene>
    <name evidence="2" type="ORF">TAV2_LOCUS10248</name>
</gene>
<evidence type="ECO:0000256" key="1">
    <source>
        <dbReference type="ARBA" id="ARBA00022884"/>
    </source>
</evidence>
<keyword evidence="3" id="KW-1185">Reference proteome</keyword>
<dbReference type="GO" id="GO:0008143">
    <property type="term" value="F:poly(A) binding"/>
    <property type="evidence" value="ECO:0007669"/>
    <property type="project" value="TreeGrafter"/>
</dbReference>